<dbReference type="PANTHER" id="PTHR13697:SF4">
    <property type="entry name" value="ATP-DEPENDENT 6-PHOSPHOFRUCTOKINASE"/>
    <property type="match status" value="1"/>
</dbReference>
<dbReference type="Pfam" id="PF00365">
    <property type="entry name" value="PFK"/>
    <property type="match status" value="2"/>
</dbReference>
<evidence type="ECO:0000256" key="1">
    <source>
        <dbReference type="ARBA" id="ARBA00001946"/>
    </source>
</evidence>
<dbReference type="RefSeq" id="XP_025352025.1">
    <property type="nucleotide sequence ID" value="XM_025500193.1"/>
</dbReference>
<keyword evidence="5" id="KW-0963">Cytoplasm</keyword>
<keyword evidence="7" id="KW-0808">Transferase</keyword>
<evidence type="ECO:0000256" key="2">
    <source>
        <dbReference type="ARBA" id="ARBA00004496"/>
    </source>
</evidence>
<keyword evidence="11" id="KW-0067">ATP-binding</keyword>
<dbReference type="STRING" id="1280837.A0A316V684"/>
<dbReference type="PANTHER" id="PTHR13697">
    <property type="entry name" value="PHOSPHOFRUCTOKINASE"/>
    <property type="match status" value="1"/>
</dbReference>
<gene>
    <name evidence="16" type="ORF">FA14DRAFT_169238</name>
</gene>
<dbReference type="AlphaFoldDB" id="A0A316V684"/>
<dbReference type="InterPro" id="IPR009161">
    <property type="entry name" value="6-Pfructokinase_euk"/>
</dbReference>
<dbReference type="GO" id="GO:0005524">
    <property type="term" value="F:ATP binding"/>
    <property type="evidence" value="ECO:0007669"/>
    <property type="project" value="UniProtKB-KW"/>
</dbReference>
<keyword evidence="12" id="KW-0460">Magnesium</keyword>
<dbReference type="InParanoid" id="A0A316V684"/>
<name>A0A316V684_9BASI</name>
<dbReference type="GO" id="GO:0048029">
    <property type="term" value="F:monosaccharide binding"/>
    <property type="evidence" value="ECO:0007669"/>
    <property type="project" value="TreeGrafter"/>
</dbReference>
<feature type="domain" description="Phosphofructokinase" evidence="15">
    <location>
        <begin position="463"/>
        <end position="751"/>
    </location>
</feature>
<dbReference type="Proteomes" id="UP000245771">
    <property type="component" value="Unassembled WGS sequence"/>
</dbReference>
<keyword evidence="9" id="KW-0547">Nucleotide-binding</keyword>
<evidence type="ECO:0000256" key="11">
    <source>
        <dbReference type="ARBA" id="ARBA00022840"/>
    </source>
</evidence>
<dbReference type="EC" id="2.7.1.11" evidence="4"/>
<dbReference type="GO" id="GO:0016208">
    <property type="term" value="F:AMP binding"/>
    <property type="evidence" value="ECO:0007669"/>
    <property type="project" value="TreeGrafter"/>
</dbReference>
<comment type="catalytic activity">
    <reaction evidence="14">
        <text>beta-D-fructose 6-phosphate + ATP = beta-D-fructose 1,6-bisphosphate + ADP + H(+)</text>
        <dbReference type="Rhea" id="RHEA:16109"/>
        <dbReference type="ChEBI" id="CHEBI:15378"/>
        <dbReference type="ChEBI" id="CHEBI:30616"/>
        <dbReference type="ChEBI" id="CHEBI:32966"/>
        <dbReference type="ChEBI" id="CHEBI:57634"/>
        <dbReference type="ChEBI" id="CHEBI:456216"/>
        <dbReference type="EC" id="2.7.1.11"/>
    </reaction>
</comment>
<evidence type="ECO:0000256" key="13">
    <source>
        <dbReference type="ARBA" id="ARBA00023152"/>
    </source>
</evidence>
<proteinExistence type="predicted"/>
<dbReference type="FunFam" id="3.40.50.460:FF:000002">
    <property type="entry name" value="ATP-dependent 6-phosphofructokinase"/>
    <property type="match status" value="1"/>
</dbReference>
<dbReference type="GO" id="GO:0006002">
    <property type="term" value="P:fructose 6-phosphate metabolic process"/>
    <property type="evidence" value="ECO:0007669"/>
    <property type="project" value="InterPro"/>
</dbReference>
<evidence type="ECO:0000313" key="17">
    <source>
        <dbReference type="Proteomes" id="UP000245771"/>
    </source>
</evidence>
<keyword evidence="10 16" id="KW-0418">Kinase</keyword>
<dbReference type="GO" id="GO:0046872">
    <property type="term" value="F:metal ion binding"/>
    <property type="evidence" value="ECO:0007669"/>
    <property type="project" value="UniProtKB-KW"/>
</dbReference>
<evidence type="ECO:0000256" key="7">
    <source>
        <dbReference type="ARBA" id="ARBA00022679"/>
    </source>
</evidence>
<feature type="domain" description="Phosphofructokinase" evidence="15">
    <location>
        <begin position="31"/>
        <end position="383"/>
    </location>
</feature>
<evidence type="ECO:0000256" key="5">
    <source>
        <dbReference type="ARBA" id="ARBA00022490"/>
    </source>
</evidence>
<organism evidence="16 17">
    <name type="scientific">Meira miltonrushii</name>
    <dbReference type="NCBI Taxonomy" id="1280837"/>
    <lineage>
        <taxon>Eukaryota</taxon>
        <taxon>Fungi</taxon>
        <taxon>Dikarya</taxon>
        <taxon>Basidiomycota</taxon>
        <taxon>Ustilaginomycotina</taxon>
        <taxon>Exobasidiomycetes</taxon>
        <taxon>Exobasidiales</taxon>
        <taxon>Brachybasidiaceae</taxon>
        <taxon>Meira</taxon>
    </lineage>
</organism>
<dbReference type="GeneID" id="37021974"/>
<evidence type="ECO:0000256" key="10">
    <source>
        <dbReference type="ARBA" id="ARBA00022777"/>
    </source>
</evidence>
<dbReference type="NCBIfam" id="TIGR02478">
    <property type="entry name" value="6PF1K_euk"/>
    <property type="match status" value="1"/>
</dbReference>
<dbReference type="InterPro" id="IPR035966">
    <property type="entry name" value="PKF_sf"/>
</dbReference>
<dbReference type="GO" id="GO:0005945">
    <property type="term" value="C:6-phosphofructokinase complex"/>
    <property type="evidence" value="ECO:0007669"/>
    <property type="project" value="TreeGrafter"/>
</dbReference>
<evidence type="ECO:0000256" key="4">
    <source>
        <dbReference type="ARBA" id="ARBA00012055"/>
    </source>
</evidence>
<evidence type="ECO:0000256" key="14">
    <source>
        <dbReference type="ARBA" id="ARBA00048070"/>
    </source>
</evidence>
<accession>A0A316V684</accession>
<dbReference type="GO" id="GO:0042802">
    <property type="term" value="F:identical protein binding"/>
    <property type="evidence" value="ECO:0007669"/>
    <property type="project" value="TreeGrafter"/>
</dbReference>
<evidence type="ECO:0000313" key="16">
    <source>
        <dbReference type="EMBL" id="PWN31723.1"/>
    </source>
</evidence>
<comment type="pathway">
    <text evidence="3">Carbohydrate degradation; glycolysis; D-glyceraldehyde 3-phosphate and glycerone phosphate from D-glucose: step 3/4.</text>
</comment>
<dbReference type="InterPro" id="IPR015912">
    <property type="entry name" value="Phosphofructokinase_CS"/>
</dbReference>
<dbReference type="Gene3D" id="3.40.50.460">
    <property type="entry name" value="Phosphofructokinase domain"/>
    <property type="match status" value="2"/>
</dbReference>
<keyword evidence="17" id="KW-1185">Reference proteome</keyword>
<dbReference type="UniPathway" id="UPA00109">
    <property type="reaction ID" value="UER00182"/>
</dbReference>
<dbReference type="PROSITE" id="PS00433">
    <property type="entry name" value="PHOSPHOFRUCTOKINASE"/>
    <property type="match status" value="1"/>
</dbReference>
<dbReference type="FunCoup" id="A0A316V684">
    <property type="interactions" value="278"/>
</dbReference>
<comment type="cofactor">
    <cofactor evidence="1">
        <name>Mg(2+)</name>
        <dbReference type="ChEBI" id="CHEBI:18420"/>
    </cofactor>
</comment>
<dbReference type="SUPFAM" id="SSF53784">
    <property type="entry name" value="Phosphofructokinase"/>
    <property type="match status" value="2"/>
</dbReference>
<evidence type="ECO:0000256" key="3">
    <source>
        <dbReference type="ARBA" id="ARBA00004679"/>
    </source>
</evidence>
<evidence type="ECO:0000256" key="8">
    <source>
        <dbReference type="ARBA" id="ARBA00022723"/>
    </source>
</evidence>
<dbReference type="OrthoDB" id="537915at2759"/>
<keyword evidence="6" id="KW-0021">Allosteric enzyme</keyword>
<dbReference type="InterPro" id="IPR000023">
    <property type="entry name" value="Phosphofructokinase_dom"/>
</dbReference>
<comment type="subcellular location">
    <subcellularLocation>
        <location evidence="2">Cytoplasm</location>
    </subcellularLocation>
</comment>
<dbReference type="GO" id="GO:0030388">
    <property type="term" value="P:fructose 1,6-bisphosphate metabolic process"/>
    <property type="evidence" value="ECO:0007669"/>
    <property type="project" value="TreeGrafter"/>
</dbReference>
<dbReference type="GO" id="GO:0070095">
    <property type="term" value="F:fructose-6-phosphate binding"/>
    <property type="evidence" value="ECO:0007669"/>
    <property type="project" value="TreeGrafter"/>
</dbReference>
<dbReference type="GO" id="GO:0005739">
    <property type="term" value="C:mitochondrion"/>
    <property type="evidence" value="ECO:0007669"/>
    <property type="project" value="TreeGrafter"/>
</dbReference>
<reference evidence="16 17" key="1">
    <citation type="journal article" date="2018" name="Mol. Biol. Evol.">
        <title>Broad Genomic Sampling Reveals a Smut Pathogenic Ancestry of the Fungal Clade Ustilaginomycotina.</title>
        <authorList>
            <person name="Kijpornyongpan T."/>
            <person name="Mondo S.J."/>
            <person name="Barry K."/>
            <person name="Sandor L."/>
            <person name="Lee J."/>
            <person name="Lipzen A."/>
            <person name="Pangilinan J."/>
            <person name="LaButti K."/>
            <person name="Hainaut M."/>
            <person name="Henrissat B."/>
            <person name="Grigoriev I.V."/>
            <person name="Spatafora J.W."/>
            <person name="Aime M.C."/>
        </authorList>
    </citation>
    <scope>NUCLEOTIDE SEQUENCE [LARGE SCALE GENOMIC DNA]</scope>
    <source>
        <strain evidence="16 17">MCA 3882</strain>
    </source>
</reference>
<evidence type="ECO:0000256" key="12">
    <source>
        <dbReference type="ARBA" id="ARBA00022842"/>
    </source>
</evidence>
<sequence length="812" mass="87583">MSSSGTVAVQATGLKSFKQDAGKSTQQEPIKVAVMTSGGDSAGMNAAVRSAVKMAIYKGAHAYVIREGWEGLVRGNEAGSEEGQRTPTGYAKGNDVFIPTYGEGDLLREGVGEADEIGLKGRYIVRVGWDDVRGWMSEGGTLIGTARCAEFRERSGRLKAAKNLISCGINALVCCGGDGSLSGLDRLRQEWSSLVKELHDTNKITSKQAEKHSSLRVSGIVGSIDGDFSGTDLSLGFPTALTRIVEAIDSISSTASSHQRAFVVEVMGRASGALASSAAISVGADYVFVPERPPSVNWRDEMCDILRRQRIVGKRRTIVILAEGAIDSDLNPIKAEDVRLCLEKQLQVDARSTILGHVQRGGKPVAEDRILATLQGVEAVNAVMEATPETPSYVIGIRDDTIVRLPLIEAVKQTHQVSEHIQNKQFDKALALRDPEFIEGLSTFDLISHVDSTIKLPEKQQARIAILTVGAPAGGMNAAIRTAARYCQARGHTPLAVHNGFDGLVDGQIAPLSWIQVDNWAVRSGSELGTNRHLPDRNIQGVADAITKHKIQGLLLIGGFEAFLSAKILHEQSEKIKALQVPTVHIPATLSSNIPLTESIGFSTSLNEVVNAADTLKRSASASRNRVFFLSCQGGKEGRLAVFSALAAGAVIVYTPETGITLQQLDADAAWLRKRYQLDTKGKTEGRLVMVADKASDAFNLDALKSIFNEEGKSLWSTRGSELGHLCQGSNVSPIDRCRAARLARKACEFIEENVGKQNTMPAIVTINGTRLDIVTLDKLIEASDFANRRPKELTWLEYKELTELMAGKKLI</sequence>
<dbReference type="GO" id="GO:0003872">
    <property type="term" value="F:6-phosphofructokinase activity"/>
    <property type="evidence" value="ECO:0007669"/>
    <property type="project" value="UniProtKB-EC"/>
</dbReference>
<keyword evidence="13" id="KW-0324">Glycolysis</keyword>
<evidence type="ECO:0000259" key="15">
    <source>
        <dbReference type="Pfam" id="PF00365"/>
    </source>
</evidence>
<dbReference type="GO" id="GO:0061621">
    <property type="term" value="P:canonical glycolysis"/>
    <property type="evidence" value="ECO:0007669"/>
    <property type="project" value="TreeGrafter"/>
</dbReference>
<dbReference type="Gene3D" id="3.40.50.450">
    <property type="match status" value="3"/>
</dbReference>
<dbReference type="EMBL" id="KZ819607">
    <property type="protein sequence ID" value="PWN31723.1"/>
    <property type="molecule type" value="Genomic_DNA"/>
</dbReference>
<dbReference type="InterPro" id="IPR022953">
    <property type="entry name" value="ATP_PFK"/>
</dbReference>
<protein>
    <recommendedName>
        <fullName evidence="4">6-phosphofructokinase</fullName>
        <ecNumber evidence="4">2.7.1.11</ecNumber>
    </recommendedName>
</protein>
<evidence type="ECO:0000256" key="9">
    <source>
        <dbReference type="ARBA" id="ARBA00022741"/>
    </source>
</evidence>
<keyword evidence="8" id="KW-0479">Metal-binding</keyword>
<evidence type="ECO:0000256" key="6">
    <source>
        <dbReference type="ARBA" id="ARBA00022533"/>
    </source>
</evidence>
<dbReference type="PRINTS" id="PR00476">
    <property type="entry name" value="PHFRCTKINASE"/>
</dbReference>